<evidence type="ECO:0000313" key="2">
    <source>
        <dbReference type="Proteomes" id="UP000053605"/>
    </source>
</evidence>
<organism evidence="1 2">
    <name type="scientific">Opisthocomus hoazin</name>
    <name type="common">Hoatzin</name>
    <name type="synonym">Phasianus hoazin</name>
    <dbReference type="NCBI Taxonomy" id="30419"/>
    <lineage>
        <taxon>Eukaryota</taxon>
        <taxon>Metazoa</taxon>
        <taxon>Chordata</taxon>
        <taxon>Craniata</taxon>
        <taxon>Vertebrata</taxon>
        <taxon>Euteleostomi</taxon>
        <taxon>Archelosauria</taxon>
        <taxon>Archosauria</taxon>
        <taxon>Dinosauria</taxon>
        <taxon>Saurischia</taxon>
        <taxon>Theropoda</taxon>
        <taxon>Coelurosauria</taxon>
        <taxon>Aves</taxon>
        <taxon>Neognathae</taxon>
        <taxon>Neoaves</taxon>
        <taxon>Opisthocomiformes</taxon>
        <taxon>Opisthocomidae</taxon>
        <taxon>Opisthocomus</taxon>
    </lineage>
</organism>
<feature type="non-terminal residue" evidence="1">
    <location>
        <position position="55"/>
    </location>
</feature>
<feature type="non-terminal residue" evidence="1">
    <location>
        <position position="1"/>
    </location>
</feature>
<dbReference type="AlphaFoldDB" id="A0A091WPJ0"/>
<dbReference type="PhylomeDB" id="A0A091WPJ0"/>
<dbReference type="EMBL" id="KK736143">
    <property type="protein sequence ID" value="KFR17534.1"/>
    <property type="molecule type" value="Genomic_DNA"/>
</dbReference>
<accession>A0A091WPJ0</accession>
<name>A0A091WPJ0_OPIHO</name>
<dbReference type="Proteomes" id="UP000053605">
    <property type="component" value="Unassembled WGS sequence"/>
</dbReference>
<proteinExistence type="predicted"/>
<sequence length="55" mass="6545">NSSKLKEGRFRLDIRKKFFTMRVVKHWNRLPREAVDAPSLEVFKARLDGTWSNLV</sequence>
<reference evidence="1 2" key="1">
    <citation type="submission" date="2014-04" db="EMBL/GenBank/DDBJ databases">
        <title>Genome evolution of avian class.</title>
        <authorList>
            <person name="Zhang G."/>
            <person name="Li C."/>
        </authorList>
    </citation>
    <scope>NUCLEOTIDE SEQUENCE [LARGE SCALE GENOMIC DNA]</scope>
    <source>
        <strain evidence="1">BGI_N306</strain>
    </source>
</reference>
<keyword evidence="2" id="KW-1185">Reference proteome</keyword>
<protein>
    <recommendedName>
        <fullName evidence="3">Nidogen G2 beta-barrel domain-containing protein</fullName>
    </recommendedName>
</protein>
<evidence type="ECO:0008006" key="3">
    <source>
        <dbReference type="Google" id="ProtNLM"/>
    </source>
</evidence>
<evidence type="ECO:0000313" key="1">
    <source>
        <dbReference type="EMBL" id="KFR17534.1"/>
    </source>
</evidence>
<gene>
    <name evidence="1" type="ORF">N306_01513</name>
</gene>